<evidence type="ECO:0000313" key="3">
    <source>
        <dbReference type="EMBL" id="GEP54280.1"/>
    </source>
</evidence>
<dbReference type="PANTHER" id="PTHR20935">
    <property type="entry name" value="PHOSPHOGLYCERATE MUTASE-RELATED"/>
    <property type="match status" value="1"/>
</dbReference>
<sequence length="205" mass="22099">MVISVARRTCLLALTTGLLIISLPALAQPEWVTALRDGGYVIVMRHGATHQDQADTDPLNLANVAQQRQLNDAGRAKAREIGAAMKKLGIPVGQVVSSQYFRAIETARLLGFGEPQPTADVSEGGQVVTPIENNRRTAALRKLAATAMSGTNVMVVSHKPNILDAFGKDWFDIREGEISIFKPDGAGGYRLVARVQADEWAKLAQ</sequence>
<dbReference type="EMBL" id="BKAJ01000029">
    <property type="protein sequence ID" value="GEP54280.1"/>
    <property type="molecule type" value="Genomic_DNA"/>
</dbReference>
<feature type="signal peptide" evidence="2">
    <location>
        <begin position="1"/>
        <end position="27"/>
    </location>
</feature>
<dbReference type="InterPro" id="IPR013078">
    <property type="entry name" value="His_Pase_superF_clade-1"/>
</dbReference>
<accession>A0A512N5M7</accession>
<dbReference type="AlphaFoldDB" id="A0A512N5M7"/>
<gene>
    <name evidence="3" type="ORF">RSO01_14460</name>
</gene>
<dbReference type="PANTHER" id="PTHR20935:SF1">
    <property type="entry name" value="SLL1549 PROTEIN"/>
    <property type="match status" value="1"/>
</dbReference>
<dbReference type="CDD" id="cd07067">
    <property type="entry name" value="HP_PGM_like"/>
    <property type="match status" value="1"/>
</dbReference>
<organism evidence="3 4">
    <name type="scientific">Reyranella soli</name>
    <dbReference type="NCBI Taxonomy" id="1230389"/>
    <lineage>
        <taxon>Bacteria</taxon>
        <taxon>Pseudomonadati</taxon>
        <taxon>Pseudomonadota</taxon>
        <taxon>Alphaproteobacteria</taxon>
        <taxon>Hyphomicrobiales</taxon>
        <taxon>Reyranellaceae</taxon>
        <taxon>Reyranella</taxon>
    </lineage>
</organism>
<dbReference type="Gene3D" id="3.40.50.1240">
    <property type="entry name" value="Phosphoglycerate mutase-like"/>
    <property type="match status" value="1"/>
</dbReference>
<protein>
    <submittedName>
        <fullName evidence="3">Histidine phosphatase family protein</fullName>
    </submittedName>
</protein>
<name>A0A512N5M7_9HYPH</name>
<dbReference type="OrthoDB" id="2237472at2"/>
<evidence type="ECO:0000256" key="2">
    <source>
        <dbReference type="SAM" id="SignalP"/>
    </source>
</evidence>
<keyword evidence="2" id="KW-0732">Signal</keyword>
<feature type="chain" id="PRO_5022132864" evidence="2">
    <location>
        <begin position="28"/>
        <end position="205"/>
    </location>
</feature>
<dbReference type="Pfam" id="PF00300">
    <property type="entry name" value="His_Phos_1"/>
    <property type="match status" value="1"/>
</dbReference>
<keyword evidence="4" id="KW-1185">Reference proteome</keyword>
<dbReference type="Proteomes" id="UP000321058">
    <property type="component" value="Unassembled WGS sequence"/>
</dbReference>
<dbReference type="SUPFAM" id="SSF53254">
    <property type="entry name" value="Phosphoglycerate mutase-like"/>
    <property type="match status" value="1"/>
</dbReference>
<dbReference type="InterPro" id="IPR029033">
    <property type="entry name" value="His_PPase_superfam"/>
</dbReference>
<proteinExistence type="predicted"/>
<comment type="caution">
    <text evidence="3">The sequence shown here is derived from an EMBL/GenBank/DDBJ whole genome shotgun (WGS) entry which is preliminary data.</text>
</comment>
<keyword evidence="1" id="KW-0378">Hydrolase</keyword>
<evidence type="ECO:0000313" key="4">
    <source>
        <dbReference type="Proteomes" id="UP000321058"/>
    </source>
</evidence>
<reference evidence="3 4" key="1">
    <citation type="submission" date="2019-07" db="EMBL/GenBank/DDBJ databases">
        <title>Whole genome shotgun sequence of Reyranella soli NBRC 108950.</title>
        <authorList>
            <person name="Hosoyama A."/>
            <person name="Uohara A."/>
            <person name="Ohji S."/>
            <person name="Ichikawa N."/>
        </authorList>
    </citation>
    <scope>NUCLEOTIDE SEQUENCE [LARGE SCALE GENOMIC DNA]</scope>
    <source>
        <strain evidence="3 4">NBRC 108950</strain>
    </source>
</reference>
<evidence type="ECO:0000256" key="1">
    <source>
        <dbReference type="ARBA" id="ARBA00022801"/>
    </source>
</evidence>
<dbReference type="RefSeq" id="WP_147147681.1">
    <property type="nucleotide sequence ID" value="NZ_BKAJ01000029.1"/>
</dbReference>
<dbReference type="GO" id="GO:0016787">
    <property type="term" value="F:hydrolase activity"/>
    <property type="evidence" value="ECO:0007669"/>
    <property type="project" value="UniProtKB-KW"/>
</dbReference>
<dbReference type="InterPro" id="IPR051021">
    <property type="entry name" value="Mito_Ser/Thr_phosphatase"/>
</dbReference>